<comment type="caution">
    <text evidence="1">The sequence shown here is derived from an EMBL/GenBank/DDBJ whole genome shotgun (WGS) entry which is preliminary data.</text>
</comment>
<organism evidence="1 2">
    <name type="scientific">Steinernema carpocapsae</name>
    <name type="common">Entomopathogenic nematode</name>
    <dbReference type="NCBI Taxonomy" id="34508"/>
    <lineage>
        <taxon>Eukaryota</taxon>
        <taxon>Metazoa</taxon>
        <taxon>Ecdysozoa</taxon>
        <taxon>Nematoda</taxon>
        <taxon>Chromadorea</taxon>
        <taxon>Rhabditida</taxon>
        <taxon>Tylenchina</taxon>
        <taxon>Panagrolaimomorpha</taxon>
        <taxon>Strongyloidoidea</taxon>
        <taxon>Steinernematidae</taxon>
        <taxon>Steinernema</taxon>
    </lineage>
</organism>
<dbReference type="Proteomes" id="UP000298663">
    <property type="component" value="Unassembled WGS sequence"/>
</dbReference>
<reference evidence="1 2" key="2">
    <citation type="journal article" date="2019" name="G3 (Bethesda)">
        <title>Hybrid Assembly of the Genome of the Entomopathogenic Nematode Steinernema carpocapsae Identifies the X-Chromosome.</title>
        <authorList>
            <person name="Serra L."/>
            <person name="Macchietto M."/>
            <person name="Macias-Munoz A."/>
            <person name="McGill C.J."/>
            <person name="Rodriguez I.M."/>
            <person name="Rodriguez B."/>
            <person name="Murad R."/>
            <person name="Mortazavi A."/>
        </authorList>
    </citation>
    <scope>NUCLEOTIDE SEQUENCE [LARGE SCALE GENOMIC DNA]</scope>
    <source>
        <strain evidence="1 2">ALL</strain>
    </source>
</reference>
<sequence length="136" mass="15616">MGSHFFKSDWHVRKMMPMQIHIHMVMITKGTTRASVRIISEIFFYKKFTFQNSPCTALSSSIEVSISALSGKFRSVFTFAPPCLSERKALNKNTTFEIELCLPQKFIELSHILAVIWPRISMGFSKVKVSSRKLTH</sequence>
<gene>
    <name evidence="1" type="ORF">L596_020982</name>
</gene>
<keyword evidence="2" id="KW-1185">Reference proteome</keyword>
<evidence type="ECO:0000313" key="2">
    <source>
        <dbReference type="Proteomes" id="UP000298663"/>
    </source>
</evidence>
<reference evidence="1 2" key="1">
    <citation type="journal article" date="2015" name="Genome Biol.">
        <title>Comparative genomics of Steinernema reveals deeply conserved gene regulatory networks.</title>
        <authorList>
            <person name="Dillman A.R."/>
            <person name="Macchietto M."/>
            <person name="Porter C.F."/>
            <person name="Rogers A."/>
            <person name="Williams B."/>
            <person name="Antoshechkin I."/>
            <person name="Lee M.M."/>
            <person name="Goodwin Z."/>
            <person name="Lu X."/>
            <person name="Lewis E.E."/>
            <person name="Goodrich-Blair H."/>
            <person name="Stock S.P."/>
            <person name="Adams B.J."/>
            <person name="Sternberg P.W."/>
            <person name="Mortazavi A."/>
        </authorList>
    </citation>
    <scope>NUCLEOTIDE SEQUENCE [LARGE SCALE GENOMIC DNA]</scope>
    <source>
        <strain evidence="1 2">ALL</strain>
    </source>
</reference>
<name>A0A4U5MVS6_STECR</name>
<protein>
    <submittedName>
        <fullName evidence="1">Uncharacterized protein</fullName>
    </submittedName>
</protein>
<dbReference type="AlphaFoldDB" id="A0A4U5MVS6"/>
<evidence type="ECO:0000313" key="1">
    <source>
        <dbReference type="EMBL" id="TKR73702.1"/>
    </source>
</evidence>
<dbReference type="EMBL" id="AZBU02000006">
    <property type="protein sequence ID" value="TKR73702.1"/>
    <property type="molecule type" value="Genomic_DNA"/>
</dbReference>
<proteinExistence type="predicted"/>
<accession>A0A4U5MVS6</accession>